<dbReference type="Gene3D" id="1.10.510.10">
    <property type="entry name" value="Transferase(Phosphotransferase) domain 1"/>
    <property type="match status" value="1"/>
</dbReference>
<feature type="domain" description="Protein kinase" evidence="1">
    <location>
        <begin position="138"/>
        <end position="424"/>
    </location>
</feature>
<gene>
    <name evidence="2" type="ORF">CYCCA115_LOCUS2181</name>
</gene>
<organism evidence="2 3">
    <name type="scientific">Cylindrotheca closterium</name>
    <dbReference type="NCBI Taxonomy" id="2856"/>
    <lineage>
        <taxon>Eukaryota</taxon>
        <taxon>Sar</taxon>
        <taxon>Stramenopiles</taxon>
        <taxon>Ochrophyta</taxon>
        <taxon>Bacillariophyta</taxon>
        <taxon>Bacillariophyceae</taxon>
        <taxon>Bacillariophycidae</taxon>
        <taxon>Bacillariales</taxon>
        <taxon>Bacillariaceae</taxon>
        <taxon>Cylindrotheca</taxon>
    </lineage>
</organism>
<keyword evidence="3" id="KW-1185">Reference proteome</keyword>
<dbReference type="InterPro" id="IPR000719">
    <property type="entry name" value="Prot_kinase_dom"/>
</dbReference>
<dbReference type="GO" id="GO:0007165">
    <property type="term" value="P:signal transduction"/>
    <property type="evidence" value="ECO:0007669"/>
    <property type="project" value="TreeGrafter"/>
</dbReference>
<accession>A0AAD2CHF4</accession>
<evidence type="ECO:0000259" key="1">
    <source>
        <dbReference type="PROSITE" id="PS50011"/>
    </source>
</evidence>
<dbReference type="InterPro" id="IPR050167">
    <property type="entry name" value="Ser_Thr_protein_kinase"/>
</dbReference>
<proteinExistence type="predicted"/>
<dbReference type="Proteomes" id="UP001295423">
    <property type="component" value="Unassembled WGS sequence"/>
</dbReference>
<dbReference type="InterPro" id="IPR001245">
    <property type="entry name" value="Ser-Thr/Tyr_kinase_cat_dom"/>
</dbReference>
<dbReference type="GO" id="GO:0005524">
    <property type="term" value="F:ATP binding"/>
    <property type="evidence" value="ECO:0007669"/>
    <property type="project" value="InterPro"/>
</dbReference>
<dbReference type="InterPro" id="IPR011009">
    <property type="entry name" value="Kinase-like_dom_sf"/>
</dbReference>
<dbReference type="PROSITE" id="PS50011">
    <property type="entry name" value="PROTEIN_KINASE_DOM"/>
    <property type="match status" value="1"/>
</dbReference>
<protein>
    <recommendedName>
        <fullName evidence="1">Protein kinase domain-containing protein</fullName>
    </recommendedName>
</protein>
<comment type="caution">
    <text evidence="2">The sequence shown here is derived from an EMBL/GenBank/DDBJ whole genome shotgun (WGS) entry which is preliminary data.</text>
</comment>
<dbReference type="Pfam" id="PF07714">
    <property type="entry name" value="PK_Tyr_Ser-Thr"/>
    <property type="match status" value="1"/>
</dbReference>
<dbReference type="PANTHER" id="PTHR23257">
    <property type="entry name" value="SERINE-THREONINE PROTEIN KINASE"/>
    <property type="match status" value="1"/>
</dbReference>
<dbReference type="GO" id="GO:0005737">
    <property type="term" value="C:cytoplasm"/>
    <property type="evidence" value="ECO:0007669"/>
    <property type="project" value="TreeGrafter"/>
</dbReference>
<dbReference type="SUPFAM" id="SSF56112">
    <property type="entry name" value="Protein kinase-like (PK-like)"/>
    <property type="match status" value="1"/>
</dbReference>
<sequence>MNVRRIIPRIGHISKPTTIIFSHVFDPPASSKLLVYPPLLSPLQPLQDEDEAASGEYGKLKLEFFQDNDEARRQVHLPDRSEYQTSDEDDDFVSPYYAFDDDAIRGGQTETKEPCRRVSEHRINFQNCNNFHEQHLLEESIKFLGEGAFREVFGLSRPFEGGIEQFVLKELRFDHDVDDENSEFIRMDAAVAERLSASPRTFDIYGFCGVGILSEYFFHGDIEEVAYEDEGEVSEDLREIEEFEVQTNLTGREKVVLALEMAEGIALLHGNAGGVIVHDDIQLSQFLLNKDKTMLKINDFNRAEYMLYDESKETYCKYHNGGGNGNWRAPEEYKNEGLNEKIDVWSLGNNMYTLLTGLDPFPWLHSKEMQPLVMRGETAYIDPRFWARSKEEGRLAEIIKQCFEYNPDLRPSVFDIVEQLREAVTESLRNQNVTRAQVLQGLGGD</sequence>
<dbReference type="PANTHER" id="PTHR23257:SF958">
    <property type="entry name" value="SERINE_THREONINE-PROTEIN KINASE WNK4"/>
    <property type="match status" value="1"/>
</dbReference>
<reference evidence="2" key="1">
    <citation type="submission" date="2023-08" db="EMBL/GenBank/DDBJ databases">
        <authorList>
            <person name="Audoor S."/>
            <person name="Bilcke G."/>
        </authorList>
    </citation>
    <scope>NUCLEOTIDE SEQUENCE</scope>
</reference>
<dbReference type="GO" id="GO:0004672">
    <property type="term" value="F:protein kinase activity"/>
    <property type="evidence" value="ECO:0007669"/>
    <property type="project" value="InterPro"/>
</dbReference>
<evidence type="ECO:0000313" key="2">
    <source>
        <dbReference type="EMBL" id="CAJ1930979.1"/>
    </source>
</evidence>
<name>A0AAD2CHF4_9STRA</name>
<dbReference type="EMBL" id="CAKOGP040000114">
    <property type="protein sequence ID" value="CAJ1930979.1"/>
    <property type="molecule type" value="Genomic_DNA"/>
</dbReference>
<evidence type="ECO:0000313" key="3">
    <source>
        <dbReference type="Proteomes" id="UP001295423"/>
    </source>
</evidence>
<dbReference type="AlphaFoldDB" id="A0AAD2CHF4"/>